<evidence type="ECO:0000259" key="1">
    <source>
        <dbReference type="Pfam" id="PF13360"/>
    </source>
</evidence>
<dbReference type="InterPro" id="IPR018391">
    <property type="entry name" value="PQQ_b-propeller_rpt"/>
</dbReference>
<dbReference type="STRING" id="1461693.ATO10_03690"/>
<dbReference type="OrthoDB" id="5290752at2"/>
<dbReference type="InterPro" id="IPR011047">
    <property type="entry name" value="Quinoprotein_ADH-like_sf"/>
</dbReference>
<gene>
    <name evidence="2" type="ORF">ATO10_03690</name>
</gene>
<dbReference type="PANTHER" id="PTHR34512:SF30">
    <property type="entry name" value="OUTER MEMBRANE PROTEIN ASSEMBLY FACTOR BAMB"/>
    <property type="match status" value="1"/>
</dbReference>
<comment type="caution">
    <text evidence="2">The sequence shown here is derived from an EMBL/GenBank/DDBJ whole genome shotgun (WGS) entry which is preliminary data.</text>
</comment>
<accession>A0A058ZRQ4</accession>
<dbReference type="PANTHER" id="PTHR34512">
    <property type="entry name" value="CELL SURFACE PROTEIN"/>
    <property type="match status" value="1"/>
</dbReference>
<reference evidence="2 3" key="1">
    <citation type="submission" date="2013-04" db="EMBL/GenBank/DDBJ databases">
        <title>Shimia sp. 22II-S11-Z10 Genome Sequencing.</title>
        <authorList>
            <person name="Lai Q."/>
            <person name="Li G."/>
            <person name="Shao Z."/>
        </authorList>
    </citation>
    <scope>NUCLEOTIDE SEQUENCE [LARGE SCALE GENOMIC DNA]</scope>
    <source>
        <strain evidence="3">22II-S11-Z10</strain>
    </source>
</reference>
<evidence type="ECO:0000313" key="3">
    <source>
        <dbReference type="Proteomes" id="UP000024836"/>
    </source>
</evidence>
<feature type="domain" description="Pyrrolo-quinoline quinone repeat" evidence="1">
    <location>
        <begin position="388"/>
        <end position="447"/>
    </location>
</feature>
<dbReference type="AlphaFoldDB" id="A0A058ZRQ4"/>
<sequence length="448" mass="47134">MVKFSQGIGALAVLGLLGACSDRELILEGERIDVRDSLIVESTPEDGADEAPSQDQPLISAAITLPSQQTLTDWPQVGGNSAHLPVHHVFGSTPTAVWNSSIGAGENRKYRITATPIVADGRVYTLDSRSQIMAHSTSGAPLWSADLTPASERNQDATGGGLAFGDGMVFATTGFGQLIALDAATGAQLWVQKANAVMSGAPTYRDGIVYAVSRDNSAWAIRAEDGRVQWQLPGTPSAAGMIGGAAPALSDRLAVFPFGSSDLVATLRKSGIRVWAASVAGQRRGRVYATVSDITGDPVIAGDRIYVSTQSGRTVALAAAGGERIWTAEDGAYSPVLPMGGSVFLVSDESKLVRLDAETGEQVWAIDLPYFVKEKPKKFRSVFAHYGPVMAGGRIVVASDDGMIRFFNPEDGSLVNSVEIPGGATTDPVIVNGTMYVVTTKGQLYAFR</sequence>
<dbReference type="SUPFAM" id="SSF50998">
    <property type="entry name" value="Quinoprotein alcohol dehydrogenase-like"/>
    <property type="match status" value="1"/>
</dbReference>
<dbReference type="EMBL" id="AQQY01000001">
    <property type="protein sequence ID" value="KCV83832.1"/>
    <property type="molecule type" value="Genomic_DNA"/>
</dbReference>
<dbReference type="PROSITE" id="PS51257">
    <property type="entry name" value="PROKAR_LIPOPROTEIN"/>
    <property type="match status" value="1"/>
</dbReference>
<dbReference type="eggNOG" id="COG1520">
    <property type="taxonomic scope" value="Bacteria"/>
</dbReference>
<proteinExistence type="predicted"/>
<dbReference type="SMART" id="SM00564">
    <property type="entry name" value="PQQ"/>
    <property type="match status" value="6"/>
</dbReference>
<protein>
    <submittedName>
        <fullName evidence="2">Pyrrolo-quinoline quinone</fullName>
    </submittedName>
</protein>
<feature type="domain" description="Pyrrolo-quinoline quinone repeat" evidence="1">
    <location>
        <begin position="131"/>
        <end position="365"/>
    </location>
</feature>
<organism evidence="2 3">
    <name type="scientific">Actibacterium atlanticum</name>
    <dbReference type="NCBI Taxonomy" id="1461693"/>
    <lineage>
        <taxon>Bacteria</taxon>
        <taxon>Pseudomonadati</taxon>
        <taxon>Pseudomonadota</taxon>
        <taxon>Alphaproteobacteria</taxon>
        <taxon>Rhodobacterales</taxon>
        <taxon>Roseobacteraceae</taxon>
        <taxon>Actibacterium</taxon>
    </lineage>
</organism>
<name>A0A058ZRQ4_9RHOB</name>
<evidence type="ECO:0000313" key="2">
    <source>
        <dbReference type="EMBL" id="KCV83832.1"/>
    </source>
</evidence>
<dbReference type="Gene3D" id="2.130.10.10">
    <property type="entry name" value="YVTN repeat-like/Quinoprotein amine dehydrogenase"/>
    <property type="match status" value="1"/>
</dbReference>
<dbReference type="InterPro" id="IPR002372">
    <property type="entry name" value="PQQ_rpt_dom"/>
</dbReference>
<dbReference type="InterPro" id="IPR015943">
    <property type="entry name" value="WD40/YVTN_repeat-like_dom_sf"/>
</dbReference>
<dbReference type="RefSeq" id="WP_035248099.1">
    <property type="nucleotide sequence ID" value="NZ_AQQY01000001.1"/>
</dbReference>
<dbReference type="Proteomes" id="UP000024836">
    <property type="component" value="Unassembled WGS sequence"/>
</dbReference>
<keyword evidence="3" id="KW-1185">Reference proteome</keyword>
<dbReference type="Pfam" id="PF13360">
    <property type="entry name" value="PQQ_2"/>
    <property type="match status" value="2"/>
</dbReference>